<gene>
    <name evidence="3" type="ORF">GGI25_004682</name>
</gene>
<evidence type="ECO:0000256" key="2">
    <source>
        <dbReference type="SAM" id="MobiDB-lite"/>
    </source>
</evidence>
<evidence type="ECO:0000313" key="3">
    <source>
        <dbReference type="EMBL" id="KAJ2673581.1"/>
    </source>
</evidence>
<evidence type="ECO:0008006" key="5">
    <source>
        <dbReference type="Google" id="ProtNLM"/>
    </source>
</evidence>
<dbReference type="SUPFAM" id="SSF50978">
    <property type="entry name" value="WD40 repeat-like"/>
    <property type="match status" value="1"/>
</dbReference>
<dbReference type="InterPro" id="IPR040323">
    <property type="entry name" value="EIPR1"/>
</dbReference>
<dbReference type="InterPro" id="IPR001680">
    <property type="entry name" value="WD40_rpt"/>
</dbReference>
<dbReference type="GO" id="GO:0016567">
    <property type="term" value="P:protein ubiquitination"/>
    <property type="evidence" value="ECO:0007669"/>
    <property type="project" value="TreeGrafter"/>
</dbReference>
<name>A0A9W8G641_9FUNG</name>
<comment type="similarity">
    <text evidence="1">Belongs to the WD repeat EIPR1 family.</text>
</comment>
<dbReference type="Proteomes" id="UP001151518">
    <property type="component" value="Unassembled WGS sequence"/>
</dbReference>
<accession>A0A9W8G641</accession>
<dbReference type="EMBL" id="JANBTW010000067">
    <property type="protein sequence ID" value="KAJ2673581.1"/>
    <property type="molecule type" value="Genomic_DNA"/>
</dbReference>
<sequence>MQSTRSSRLSLGSNTSGSRRHSLLSTDGNLPIESTQNYAKSWSSSAPGDRLSQWRRTYIASENGDTEGVQSTSLALPDETRFTTCLAMSDDQPLLAVGSGSYETNMFFVQSLDDQLDVKASFASKFPIYSLVFKSNLLMAGTDRNTSVLYKVDRARLLGYSEPDNNGEGPLVRCVGTFKNKAAKSIDIAAPGNHAPTKRISCVEFAPAFASTGDSQQSGWPPASGAELFLSCLGGVVNIWDVSRSQHALRMEKVSNQPLTRAAWSPLAPANLVAASGTDGVVNILDLRRRGKAIAWRTALPTGHDAWLGEGCVNDVAWSPFVPYWLATAGETGEVSIWDLRYAASDGAAVATLRHPTNHGSTRSLAWSPTHIDMLATGTSDRSWWLHALRVGEENEVAVSLVADRRAAEDIGSVVAVRAKGSTFYTLSSCGDLYAHRVTQSALGNVAVRQQQGGLCERAEAAVYARDVKLASECVLELLNSFSSGVEQRMQQLSLDPKHDAESTGHPVVRHADKIKELCDLFKAKPRLTHASWALPPPSVALMAGSTLADGQPAEAESAVPSAVSLAHQHFASDLKYLGHGLPPDFPLEAVASRHPVVWQALERLNMASLRIKLANMVEMAEEPTDGEGKKKAGSPVGSDGRPLWKNIADREKQIIQYVMAEPSLFGPKLLRSVVKLILPHDCIAGLSLGLGVCQAYLHHERQQSTADQLLPVSCTLLDGLVHVLLFPTVFDTDTSTVVDAQAPVSRSIVAADVHTVRERIRECLAACPEAVFEMVKLEIAMQKIVLGGGEQAKVAEDIVRAVREHAERVRKLLASGVQLHPDYPATTTLSASAVRLYLNSLVPMRAYDEYLVNTQWWRVAPPQADGDAGHVVGNDHGWLSSFPLAQMLVKQTATLVVPRFQRQINVVLSTIRKEPLSLEPRLYRDTLLKVARVGLMLREPLQDLPFAVLEEAFDEIGNAFLMLLEALTRHSSHRDAFKRAASEALPLCEAFGALLGGKGIAVERNNSSRVLVVKYLRKLEHYANSAGAAVI</sequence>
<feature type="region of interest" description="Disordered" evidence="2">
    <location>
        <begin position="1"/>
        <end position="29"/>
    </location>
</feature>
<dbReference type="InterPro" id="IPR015943">
    <property type="entry name" value="WD40/YVTN_repeat-like_dom_sf"/>
</dbReference>
<dbReference type="Gene3D" id="2.130.10.10">
    <property type="entry name" value="YVTN repeat-like/Quinoprotein amine dehydrogenase"/>
    <property type="match status" value="2"/>
</dbReference>
<evidence type="ECO:0000313" key="4">
    <source>
        <dbReference type="Proteomes" id="UP001151518"/>
    </source>
</evidence>
<feature type="region of interest" description="Disordered" evidence="2">
    <location>
        <begin position="621"/>
        <end position="643"/>
    </location>
</feature>
<evidence type="ECO:0000256" key="1">
    <source>
        <dbReference type="ARBA" id="ARBA00005672"/>
    </source>
</evidence>
<organism evidence="3 4">
    <name type="scientific">Coemansia spiralis</name>
    <dbReference type="NCBI Taxonomy" id="417178"/>
    <lineage>
        <taxon>Eukaryota</taxon>
        <taxon>Fungi</taxon>
        <taxon>Fungi incertae sedis</taxon>
        <taxon>Zoopagomycota</taxon>
        <taxon>Kickxellomycotina</taxon>
        <taxon>Kickxellomycetes</taxon>
        <taxon>Kickxellales</taxon>
        <taxon>Kickxellaceae</taxon>
        <taxon>Coemansia</taxon>
    </lineage>
</organism>
<dbReference type="AlphaFoldDB" id="A0A9W8G641"/>
<reference evidence="3" key="1">
    <citation type="submission" date="2022-07" db="EMBL/GenBank/DDBJ databases">
        <title>Phylogenomic reconstructions and comparative analyses of Kickxellomycotina fungi.</title>
        <authorList>
            <person name="Reynolds N.K."/>
            <person name="Stajich J.E."/>
            <person name="Barry K."/>
            <person name="Grigoriev I.V."/>
            <person name="Crous P."/>
            <person name="Smith M.E."/>
        </authorList>
    </citation>
    <scope>NUCLEOTIDE SEQUENCE</scope>
    <source>
        <strain evidence="3">NRRL 3115</strain>
    </source>
</reference>
<protein>
    <recommendedName>
        <fullName evidence="5">Guanine nucleotide-binding protein subunit beta-like protein</fullName>
    </recommendedName>
</protein>
<dbReference type="OrthoDB" id="361494at2759"/>
<comment type="caution">
    <text evidence="3">The sequence shown here is derived from an EMBL/GenBank/DDBJ whole genome shotgun (WGS) entry which is preliminary data.</text>
</comment>
<dbReference type="InterPro" id="IPR036322">
    <property type="entry name" value="WD40_repeat_dom_sf"/>
</dbReference>
<dbReference type="PANTHER" id="PTHR14205">
    <property type="entry name" value="WD-REPEAT PROTEIN"/>
    <property type="match status" value="1"/>
</dbReference>
<dbReference type="SMART" id="SM00320">
    <property type="entry name" value="WD40"/>
    <property type="match status" value="4"/>
</dbReference>
<dbReference type="PANTHER" id="PTHR14205:SF15">
    <property type="entry name" value="EARP AND GARP COMPLEX-INTERACTING PROTEIN 1"/>
    <property type="match status" value="1"/>
</dbReference>
<proteinExistence type="inferred from homology"/>